<dbReference type="Proteomes" id="UP001141552">
    <property type="component" value="Unassembled WGS sequence"/>
</dbReference>
<proteinExistence type="predicted"/>
<dbReference type="InterPro" id="IPR045043">
    <property type="entry name" value="Lea14-like"/>
</dbReference>
<dbReference type="PANTHER" id="PTHR31459:SF19">
    <property type="entry name" value="DESICCATION-RELATED PROTEIN LEA14-RELATED"/>
    <property type="match status" value="1"/>
</dbReference>
<gene>
    <name evidence="2" type="ORF">Tsubulata_039215</name>
</gene>
<accession>A0A9Q0F4K3</accession>
<organism evidence="2 3">
    <name type="scientific">Turnera subulata</name>
    <dbReference type="NCBI Taxonomy" id="218843"/>
    <lineage>
        <taxon>Eukaryota</taxon>
        <taxon>Viridiplantae</taxon>
        <taxon>Streptophyta</taxon>
        <taxon>Embryophyta</taxon>
        <taxon>Tracheophyta</taxon>
        <taxon>Spermatophyta</taxon>
        <taxon>Magnoliopsida</taxon>
        <taxon>eudicotyledons</taxon>
        <taxon>Gunneridae</taxon>
        <taxon>Pentapetalae</taxon>
        <taxon>rosids</taxon>
        <taxon>fabids</taxon>
        <taxon>Malpighiales</taxon>
        <taxon>Passifloraceae</taxon>
        <taxon>Turnera</taxon>
    </lineage>
</organism>
<evidence type="ECO:0000313" key="2">
    <source>
        <dbReference type="EMBL" id="KAJ4823959.1"/>
    </source>
</evidence>
<dbReference type="SUPFAM" id="SSF117070">
    <property type="entry name" value="LEA14-like"/>
    <property type="match status" value="1"/>
</dbReference>
<evidence type="ECO:0000259" key="1">
    <source>
        <dbReference type="Pfam" id="PF03168"/>
    </source>
</evidence>
<sequence>MAPGLTWVLSEEACQVAGLLPKAKNISGGIKFVIGVRIVASGTIHPGEIKANDTTVHSVPLKVPYDVMVNLVSDINAADWDIDYEVELGLGIGLPVGEIKIPLKKNGEIQLPPICSLLQKL</sequence>
<feature type="non-terminal residue" evidence="2">
    <location>
        <position position="121"/>
    </location>
</feature>
<name>A0A9Q0F4K3_9ROSI</name>
<reference evidence="2" key="1">
    <citation type="submission" date="2022-02" db="EMBL/GenBank/DDBJ databases">
        <authorList>
            <person name="Henning P.M."/>
            <person name="McCubbin A.G."/>
            <person name="Shore J.S."/>
        </authorList>
    </citation>
    <scope>NUCLEOTIDE SEQUENCE</scope>
    <source>
        <strain evidence="2">F60SS</strain>
        <tissue evidence="2">Leaves</tissue>
    </source>
</reference>
<evidence type="ECO:0000313" key="3">
    <source>
        <dbReference type="Proteomes" id="UP001141552"/>
    </source>
</evidence>
<dbReference type="AlphaFoldDB" id="A0A9Q0F4K3"/>
<dbReference type="GO" id="GO:0005829">
    <property type="term" value="C:cytosol"/>
    <property type="evidence" value="ECO:0007669"/>
    <property type="project" value="TreeGrafter"/>
</dbReference>
<reference evidence="2" key="2">
    <citation type="journal article" date="2023" name="Plants (Basel)">
        <title>Annotation of the Turnera subulata (Passifloraceae) Draft Genome Reveals the S-Locus Evolved after the Divergence of Turneroideae from Passifloroideae in a Stepwise Manner.</title>
        <authorList>
            <person name="Henning P.M."/>
            <person name="Roalson E.H."/>
            <person name="Mir W."/>
            <person name="McCubbin A.G."/>
            <person name="Shore J.S."/>
        </authorList>
    </citation>
    <scope>NUCLEOTIDE SEQUENCE</scope>
    <source>
        <strain evidence="2">F60SS</strain>
    </source>
</reference>
<keyword evidence="3" id="KW-1185">Reference proteome</keyword>
<feature type="domain" description="Late embryogenesis abundant protein LEA-2 subgroup" evidence="1">
    <location>
        <begin position="35"/>
        <end position="107"/>
    </location>
</feature>
<dbReference type="Gene3D" id="2.60.40.1820">
    <property type="match status" value="1"/>
</dbReference>
<comment type="caution">
    <text evidence="2">The sequence shown here is derived from an EMBL/GenBank/DDBJ whole genome shotgun (WGS) entry which is preliminary data.</text>
</comment>
<dbReference type="InterPro" id="IPR004864">
    <property type="entry name" value="LEA_2"/>
</dbReference>
<protein>
    <recommendedName>
        <fullName evidence="1">Late embryogenesis abundant protein LEA-2 subgroup domain-containing protein</fullName>
    </recommendedName>
</protein>
<dbReference type="PANTHER" id="PTHR31459">
    <property type="match status" value="1"/>
</dbReference>
<dbReference type="Pfam" id="PF03168">
    <property type="entry name" value="LEA_2"/>
    <property type="match status" value="1"/>
</dbReference>
<dbReference type="EMBL" id="JAKUCV010007312">
    <property type="protein sequence ID" value="KAJ4823959.1"/>
    <property type="molecule type" value="Genomic_DNA"/>
</dbReference>